<comment type="caution">
    <text evidence="1">The sequence shown here is derived from an EMBL/GenBank/DDBJ whole genome shotgun (WGS) entry which is preliminary data.</text>
</comment>
<accession>A0A4U5NM68</accession>
<dbReference type="InterPro" id="IPR036691">
    <property type="entry name" value="Endo/exonu/phosph_ase_sf"/>
</dbReference>
<protein>
    <recommendedName>
        <fullName evidence="2">Endonuclease/exonuclease/phosphatase domain-containing protein</fullName>
    </recommendedName>
</protein>
<name>A0A4U5NM68_POPAL</name>
<dbReference type="AlphaFoldDB" id="A0A4U5NM68"/>
<gene>
    <name evidence="1" type="ORF">D5086_0000254640</name>
</gene>
<evidence type="ECO:0008006" key="2">
    <source>
        <dbReference type="Google" id="ProtNLM"/>
    </source>
</evidence>
<sequence length="124" mass="13635">METKVAAANIASIEPNLAPAYWKYCSNITSSPTCQILVGWNSQKLNLKCIHSASQWLTCEVTQVSSPTPIRITFIYGHNTPAARLALWDYINQQSTSTASIPWIVLGDFNAIIQASDRTGGDNY</sequence>
<proteinExistence type="predicted"/>
<evidence type="ECO:0000313" key="1">
    <source>
        <dbReference type="EMBL" id="TKR84759.1"/>
    </source>
</evidence>
<reference evidence="1" key="1">
    <citation type="submission" date="2018-10" db="EMBL/GenBank/DDBJ databases">
        <title>Population genomic analysis revealed the cold adaptation of white poplar.</title>
        <authorList>
            <person name="Liu Y.-J."/>
        </authorList>
    </citation>
    <scope>NUCLEOTIDE SEQUENCE [LARGE SCALE GENOMIC DNA]</scope>
    <source>
        <strain evidence="1">PAL-ZL1</strain>
    </source>
</reference>
<dbReference type="EMBL" id="RCHU01000990">
    <property type="protein sequence ID" value="TKR84759.1"/>
    <property type="molecule type" value="Genomic_DNA"/>
</dbReference>
<organism evidence="1">
    <name type="scientific">Populus alba</name>
    <name type="common">White poplar</name>
    <dbReference type="NCBI Taxonomy" id="43335"/>
    <lineage>
        <taxon>Eukaryota</taxon>
        <taxon>Viridiplantae</taxon>
        <taxon>Streptophyta</taxon>
        <taxon>Embryophyta</taxon>
        <taxon>Tracheophyta</taxon>
        <taxon>Spermatophyta</taxon>
        <taxon>Magnoliopsida</taxon>
        <taxon>eudicotyledons</taxon>
        <taxon>Gunneridae</taxon>
        <taxon>Pentapetalae</taxon>
        <taxon>rosids</taxon>
        <taxon>fabids</taxon>
        <taxon>Malpighiales</taxon>
        <taxon>Salicaceae</taxon>
        <taxon>Saliceae</taxon>
        <taxon>Populus</taxon>
    </lineage>
</organism>
<dbReference type="Gene3D" id="3.60.10.10">
    <property type="entry name" value="Endonuclease/exonuclease/phosphatase"/>
    <property type="match status" value="1"/>
</dbReference>
<dbReference type="STRING" id="43335.A0A4U5NM68"/>
<dbReference type="SUPFAM" id="SSF56219">
    <property type="entry name" value="DNase I-like"/>
    <property type="match status" value="1"/>
</dbReference>